<evidence type="ECO:0000313" key="2">
    <source>
        <dbReference type="EMBL" id="QDV26344.1"/>
    </source>
</evidence>
<organism evidence="2 3">
    <name type="scientific">Aureliella helgolandensis</name>
    <dbReference type="NCBI Taxonomy" id="2527968"/>
    <lineage>
        <taxon>Bacteria</taxon>
        <taxon>Pseudomonadati</taxon>
        <taxon>Planctomycetota</taxon>
        <taxon>Planctomycetia</taxon>
        <taxon>Pirellulales</taxon>
        <taxon>Pirellulaceae</taxon>
        <taxon>Aureliella</taxon>
    </lineage>
</organism>
<evidence type="ECO:0000313" key="3">
    <source>
        <dbReference type="Proteomes" id="UP000318017"/>
    </source>
</evidence>
<feature type="region of interest" description="Disordered" evidence="1">
    <location>
        <begin position="19"/>
        <end position="70"/>
    </location>
</feature>
<protein>
    <submittedName>
        <fullName evidence="2">Uncharacterized protein</fullName>
    </submittedName>
</protein>
<reference evidence="2 3" key="1">
    <citation type="submission" date="2019-02" db="EMBL/GenBank/DDBJ databases">
        <title>Deep-cultivation of Planctomycetes and their phenomic and genomic characterization uncovers novel biology.</title>
        <authorList>
            <person name="Wiegand S."/>
            <person name="Jogler M."/>
            <person name="Boedeker C."/>
            <person name="Pinto D."/>
            <person name="Vollmers J."/>
            <person name="Rivas-Marin E."/>
            <person name="Kohn T."/>
            <person name="Peeters S.H."/>
            <person name="Heuer A."/>
            <person name="Rast P."/>
            <person name="Oberbeckmann S."/>
            <person name="Bunk B."/>
            <person name="Jeske O."/>
            <person name="Meyerdierks A."/>
            <person name="Storesund J.E."/>
            <person name="Kallscheuer N."/>
            <person name="Luecker S."/>
            <person name="Lage O.M."/>
            <person name="Pohl T."/>
            <person name="Merkel B.J."/>
            <person name="Hornburger P."/>
            <person name="Mueller R.-W."/>
            <person name="Bruemmer F."/>
            <person name="Labrenz M."/>
            <person name="Spormann A.M."/>
            <person name="Op den Camp H."/>
            <person name="Overmann J."/>
            <person name="Amann R."/>
            <person name="Jetten M.S.M."/>
            <person name="Mascher T."/>
            <person name="Medema M.H."/>
            <person name="Devos D.P."/>
            <person name="Kaster A.-K."/>
            <person name="Ovreas L."/>
            <person name="Rohde M."/>
            <person name="Galperin M.Y."/>
            <person name="Jogler C."/>
        </authorList>
    </citation>
    <scope>NUCLEOTIDE SEQUENCE [LARGE SCALE GENOMIC DNA]</scope>
    <source>
        <strain evidence="2 3">Q31a</strain>
    </source>
</reference>
<feature type="compositionally biased region" description="Low complexity" evidence="1">
    <location>
        <begin position="256"/>
        <end position="275"/>
    </location>
</feature>
<keyword evidence="3" id="KW-1185">Reference proteome</keyword>
<gene>
    <name evidence="2" type="ORF">Q31a_47170</name>
</gene>
<feature type="compositionally biased region" description="Basic residues" evidence="1">
    <location>
        <begin position="238"/>
        <end position="251"/>
    </location>
</feature>
<dbReference type="Proteomes" id="UP000318017">
    <property type="component" value="Chromosome"/>
</dbReference>
<dbReference type="RefSeq" id="WP_145082420.1">
    <property type="nucleotide sequence ID" value="NZ_CP036298.1"/>
</dbReference>
<feature type="region of interest" description="Disordered" evidence="1">
    <location>
        <begin position="237"/>
        <end position="275"/>
    </location>
</feature>
<dbReference type="AlphaFoldDB" id="A0A518GCM1"/>
<dbReference type="EMBL" id="CP036298">
    <property type="protein sequence ID" value="QDV26344.1"/>
    <property type="molecule type" value="Genomic_DNA"/>
</dbReference>
<name>A0A518GCM1_9BACT</name>
<sequence length="275" mass="29921">MSILSRLANRASRYIKARVQSTLGARSRARPPGNMRTSSGKPPIRPYGSSPGAPPVVGGPGVDGHSGATGLSGVLAAERRRNDENGDDDDFDDIQLLGRDAGYDQEEFQRLEPKMRRVSSSNVFSYAFEMETARQGILYVTFLDYTPKDAGGDGSKKNSPGSTYAYYDFPLAKFKQFEAMAASTAGGAVWDYCRVRHSGFEHQHSYRLVQSAGDYIPRKATAGGWKARSVPTLGIGKRSARRSTLKPRTMHFRAQANNGAPNRGAPNRGNPNRGS</sequence>
<accession>A0A518GCM1</accession>
<evidence type="ECO:0000256" key="1">
    <source>
        <dbReference type="SAM" id="MobiDB-lite"/>
    </source>
</evidence>
<proteinExistence type="predicted"/>
<dbReference type="KEGG" id="ahel:Q31a_47170"/>